<dbReference type="Pfam" id="PF01435">
    <property type="entry name" value="Peptidase_M48"/>
    <property type="match status" value="1"/>
</dbReference>
<dbReference type="GO" id="GO:0004222">
    <property type="term" value="F:metalloendopeptidase activity"/>
    <property type="evidence" value="ECO:0007669"/>
    <property type="project" value="InterPro"/>
</dbReference>
<evidence type="ECO:0000259" key="7">
    <source>
        <dbReference type="Pfam" id="PF01435"/>
    </source>
</evidence>
<comment type="similarity">
    <text evidence="6">Belongs to the peptidase M48 family.</text>
</comment>
<gene>
    <name evidence="8" type="ORF">OLC1_LOCUS2425</name>
</gene>
<evidence type="ECO:0000256" key="3">
    <source>
        <dbReference type="ARBA" id="ARBA00022801"/>
    </source>
</evidence>
<feature type="domain" description="Peptidase M48" evidence="7">
    <location>
        <begin position="13"/>
        <end position="107"/>
    </location>
</feature>
<keyword evidence="9" id="KW-1185">Reference proteome</keyword>
<dbReference type="PANTHER" id="PTHR22726">
    <property type="entry name" value="METALLOENDOPEPTIDASE OMA1"/>
    <property type="match status" value="1"/>
</dbReference>
<keyword evidence="2" id="KW-0479">Metal-binding</keyword>
<dbReference type="GO" id="GO:0046872">
    <property type="term" value="F:metal ion binding"/>
    <property type="evidence" value="ECO:0007669"/>
    <property type="project" value="UniProtKB-KW"/>
</dbReference>
<dbReference type="GO" id="GO:0016020">
    <property type="term" value="C:membrane"/>
    <property type="evidence" value="ECO:0007669"/>
    <property type="project" value="TreeGrafter"/>
</dbReference>
<keyword evidence="1 6" id="KW-0645">Protease</keyword>
<dbReference type="GO" id="GO:0051603">
    <property type="term" value="P:proteolysis involved in protein catabolic process"/>
    <property type="evidence" value="ECO:0007669"/>
    <property type="project" value="TreeGrafter"/>
</dbReference>
<evidence type="ECO:0000256" key="6">
    <source>
        <dbReference type="RuleBase" id="RU003983"/>
    </source>
</evidence>
<evidence type="ECO:0000256" key="4">
    <source>
        <dbReference type="ARBA" id="ARBA00022833"/>
    </source>
</evidence>
<accession>A0AAV1C3K2</accession>
<dbReference type="InterPro" id="IPR001915">
    <property type="entry name" value="Peptidase_M48"/>
</dbReference>
<evidence type="ECO:0000313" key="9">
    <source>
        <dbReference type="Proteomes" id="UP001161247"/>
    </source>
</evidence>
<comment type="cofactor">
    <cofactor evidence="6">
        <name>Zn(2+)</name>
        <dbReference type="ChEBI" id="CHEBI:29105"/>
    </cofactor>
    <text evidence="6">Binds 1 zinc ion per subunit.</text>
</comment>
<evidence type="ECO:0000313" key="8">
    <source>
        <dbReference type="EMBL" id="CAI9090221.1"/>
    </source>
</evidence>
<keyword evidence="5 6" id="KW-0482">Metalloprotease</keyword>
<evidence type="ECO:0000256" key="5">
    <source>
        <dbReference type="ARBA" id="ARBA00023049"/>
    </source>
</evidence>
<dbReference type="AlphaFoldDB" id="A0AAV1C3K2"/>
<keyword evidence="3 6" id="KW-0378">Hydrolase</keyword>
<dbReference type="Proteomes" id="UP001161247">
    <property type="component" value="Chromosome 1"/>
</dbReference>
<protein>
    <submittedName>
        <fullName evidence="8">OLC1v1024947C1</fullName>
    </submittedName>
</protein>
<proteinExistence type="inferred from homology"/>
<sequence length="131" mass="14506">MIYARWLEKPDFTDADVATVLAHEVGHGLARHSSESLSRSIVLGLLGGIIISKADPVNKVHVIKGVLAIIDIINAFFSRRREVEADRIGMMLMAAAGYDPRRVCRSFARNISIPRAITGQPTLLERKELRS</sequence>
<evidence type="ECO:0000256" key="1">
    <source>
        <dbReference type="ARBA" id="ARBA00022670"/>
    </source>
</evidence>
<dbReference type="PANTHER" id="PTHR22726:SF1">
    <property type="entry name" value="METALLOENDOPEPTIDASE OMA1, MITOCHONDRIAL"/>
    <property type="match status" value="1"/>
</dbReference>
<organism evidence="8 9">
    <name type="scientific">Oldenlandia corymbosa var. corymbosa</name>
    <dbReference type="NCBI Taxonomy" id="529605"/>
    <lineage>
        <taxon>Eukaryota</taxon>
        <taxon>Viridiplantae</taxon>
        <taxon>Streptophyta</taxon>
        <taxon>Embryophyta</taxon>
        <taxon>Tracheophyta</taxon>
        <taxon>Spermatophyta</taxon>
        <taxon>Magnoliopsida</taxon>
        <taxon>eudicotyledons</taxon>
        <taxon>Gunneridae</taxon>
        <taxon>Pentapetalae</taxon>
        <taxon>asterids</taxon>
        <taxon>lamiids</taxon>
        <taxon>Gentianales</taxon>
        <taxon>Rubiaceae</taxon>
        <taxon>Rubioideae</taxon>
        <taxon>Spermacoceae</taxon>
        <taxon>Hedyotis-Oldenlandia complex</taxon>
        <taxon>Oldenlandia</taxon>
    </lineage>
</organism>
<dbReference type="InterPro" id="IPR051156">
    <property type="entry name" value="Mito/Outer_Membr_Metalloprot"/>
</dbReference>
<name>A0AAV1C3K2_OLDCO</name>
<keyword evidence="4 6" id="KW-0862">Zinc</keyword>
<reference evidence="8" key="1">
    <citation type="submission" date="2023-03" db="EMBL/GenBank/DDBJ databases">
        <authorList>
            <person name="Julca I."/>
        </authorList>
    </citation>
    <scope>NUCLEOTIDE SEQUENCE</scope>
</reference>
<evidence type="ECO:0000256" key="2">
    <source>
        <dbReference type="ARBA" id="ARBA00022723"/>
    </source>
</evidence>
<dbReference type="EMBL" id="OX459118">
    <property type="protein sequence ID" value="CAI9090221.1"/>
    <property type="molecule type" value="Genomic_DNA"/>
</dbReference>